<evidence type="ECO:0000256" key="2">
    <source>
        <dbReference type="SAM" id="MobiDB-lite"/>
    </source>
</evidence>
<name>A0A4Y8DAH2_9HELO</name>
<keyword evidence="4" id="KW-1185">Reference proteome</keyword>
<dbReference type="Proteomes" id="UP000297299">
    <property type="component" value="Unassembled WGS sequence"/>
</dbReference>
<proteinExistence type="predicted"/>
<reference evidence="3 4" key="1">
    <citation type="submission" date="2017-11" db="EMBL/GenBank/DDBJ databases">
        <title>Comparative genomics of Botrytis spp.</title>
        <authorList>
            <person name="Valero-Jimenez C.A."/>
            <person name="Tapia P."/>
            <person name="Veloso J."/>
            <person name="Silva-Moreno E."/>
            <person name="Staats M."/>
            <person name="Valdes J.H."/>
            <person name="Van Kan J.A.L."/>
        </authorList>
    </citation>
    <scope>NUCLEOTIDE SEQUENCE [LARGE SCALE GENOMIC DNA]</scope>
    <source>
        <strain evidence="3 4">MUCL2830</strain>
    </source>
</reference>
<evidence type="ECO:0000313" key="4">
    <source>
        <dbReference type="Proteomes" id="UP000297299"/>
    </source>
</evidence>
<sequence>MPSRDTLDDYYMLPMPLSAWEPAGYYTPNGDFIATETTFHSPSYDYPFASVPQETEEPSSSPRSIVQGILSEAELRRKSTAESFKATVLESIKNKKKNESQGSEVVRPSRVAAPKLSELVEKVPSTGEMKMAFDKEAAELNKRKEEFANQSRVLKERLEEVARKEEIVNRRVKELIQKKFTASLTERALKEKGALESAAMLQREMQMLQREERMVQREEQMLQREEQMLQRKEEIVATEDKMLRLQRQLNGKAQCLNRRDEIFSDERYLAMKREAALEKKGWKRACECERRY</sequence>
<evidence type="ECO:0000256" key="1">
    <source>
        <dbReference type="SAM" id="Coils"/>
    </source>
</evidence>
<gene>
    <name evidence="3" type="ORF">BOTCAL_0078g00140</name>
</gene>
<evidence type="ECO:0000313" key="3">
    <source>
        <dbReference type="EMBL" id="TEY73421.1"/>
    </source>
</evidence>
<keyword evidence="1" id="KW-0175">Coiled coil</keyword>
<feature type="coiled-coil region" evidence="1">
    <location>
        <begin position="130"/>
        <end position="235"/>
    </location>
</feature>
<dbReference type="AlphaFoldDB" id="A0A4Y8DAH2"/>
<dbReference type="EMBL" id="PHWZ01000078">
    <property type="protein sequence ID" value="TEY73421.1"/>
    <property type="molecule type" value="Genomic_DNA"/>
</dbReference>
<feature type="region of interest" description="Disordered" evidence="2">
    <location>
        <begin position="45"/>
        <end position="64"/>
    </location>
</feature>
<comment type="caution">
    <text evidence="3">The sequence shown here is derived from an EMBL/GenBank/DDBJ whole genome shotgun (WGS) entry which is preliminary data.</text>
</comment>
<accession>A0A4Y8DAH2</accession>
<organism evidence="3 4">
    <name type="scientific">Botryotinia calthae</name>
    <dbReference type="NCBI Taxonomy" id="38488"/>
    <lineage>
        <taxon>Eukaryota</taxon>
        <taxon>Fungi</taxon>
        <taxon>Dikarya</taxon>
        <taxon>Ascomycota</taxon>
        <taxon>Pezizomycotina</taxon>
        <taxon>Leotiomycetes</taxon>
        <taxon>Helotiales</taxon>
        <taxon>Sclerotiniaceae</taxon>
        <taxon>Botryotinia</taxon>
    </lineage>
</organism>
<dbReference type="OrthoDB" id="3554113at2759"/>
<protein>
    <submittedName>
        <fullName evidence="3">Uncharacterized protein</fullName>
    </submittedName>
</protein>